<keyword evidence="2" id="KW-1185">Reference proteome</keyword>
<accession>A0ABP2GVS6</accession>
<dbReference type="RefSeq" id="WP_005820576.1">
    <property type="nucleotide sequence ID" value="NZ_ACFT01000086.1"/>
</dbReference>
<sequence>MDKNTYRWPSPWLLYPDQGKKSYRLKRFRYHLRALLHRSLIKAFEQKVNQTPLLKELLLQRASYSYPLVHRFLDKRFNSQKRLAMIYENLTFLPHFIEEKGLPPLWEKPICFGEVIEDFELYLNINEHQAMEGYWALELRYKPTNQLVYLLTFGKLEEALLIAVIQGPNFEGSKEIVKTLTKQCHGLRPAYLMVEAMKALTLTLGYKTLLGIPQKYQNKSRWVQSKRYVVDYDAIFQESSGKEGKYWTLPLTFETKSLEEIPSKKRSMYRKRYAMLDNLLANMQSILHK</sequence>
<comment type="caution">
    <text evidence="1">The sequence shown here is derived from an EMBL/GenBank/DDBJ whole genome shotgun (WGS) entry which is preliminary data.</text>
</comment>
<evidence type="ECO:0000313" key="2">
    <source>
        <dbReference type="Proteomes" id="UP000003394"/>
    </source>
</evidence>
<gene>
    <name evidence="1" type="ORF">AM202_01810</name>
</gene>
<dbReference type="Proteomes" id="UP000003394">
    <property type="component" value="Unassembled WGS sequence"/>
</dbReference>
<organism evidence="1 2">
    <name type="scientific">Actinobacillus minor 202</name>
    <dbReference type="NCBI Taxonomy" id="591023"/>
    <lineage>
        <taxon>Bacteria</taxon>
        <taxon>Pseudomonadati</taxon>
        <taxon>Pseudomonadota</taxon>
        <taxon>Gammaproteobacteria</taxon>
        <taxon>Pasteurellales</taxon>
        <taxon>Pasteurellaceae</taxon>
        <taxon>Actinobacillus</taxon>
    </lineage>
</organism>
<dbReference type="PANTHER" id="PTHR38785">
    <property type="entry name" value="HOMOLOG OF VIRK"/>
    <property type="match status" value="1"/>
</dbReference>
<proteinExistence type="predicted"/>
<dbReference type="InterPro" id="IPR007488">
    <property type="entry name" value="DUF535"/>
</dbReference>
<dbReference type="EMBL" id="ACFT01000086">
    <property type="protein sequence ID" value="EEV24920.1"/>
    <property type="molecule type" value="Genomic_DNA"/>
</dbReference>
<dbReference type="Pfam" id="PF04393">
    <property type="entry name" value="DUF535"/>
    <property type="match status" value="1"/>
</dbReference>
<protein>
    <submittedName>
        <fullName evidence="1">Arginine ABC superfamily ATP binding cassette transporter, membrane protein</fullName>
    </submittedName>
</protein>
<name>A0ABP2GVS6_9PAST</name>
<evidence type="ECO:0000313" key="1">
    <source>
        <dbReference type="EMBL" id="EEV24920.1"/>
    </source>
</evidence>
<dbReference type="PANTHER" id="PTHR38785:SF1">
    <property type="entry name" value="HOMOLOG OF VIRK"/>
    <property type="match status" value="1"/>
</dbReference>
<reference evidence="1 2" key="1">
    <citation type="journal article" date="2010" name="Vet. Microbiol.">
        <title>Production of haemolysins by strains of the Actinobacillus minor/porcitonsillarum complex.</title>
        <authorList>
            <person name="Arya G."/>
            <person name="Niven D.F."/>
        </authorList>
    </citation>
    <scope>NUCLEOTIDE SEQUENCE [LARGE SCALE GENOMIC DNA]</scope>
    <source>
        <strain evidence="2">strain 202</strain>
    </source>
</reference>